<evidence type="ECO:0000256" key="6">
    <source>
        <dbReference type="ARBA" id="ARBA00023136"/>
    </source>
</evidence>
<keyword evidence="6" id="KW-0472">Membrane</keyword>
<organism evidence="8 9">
    <name type="scientific">Xanthoceras sorbifolium</name>
    <dbReference type="NCBI Taxonomy" id="99658"/>
    <lineage>
        <taxon>Eukaryota</taxon>
        <taxon>Viridiplantae</taxon>
        <taxon>Streptophyta</taxon>
        <taxon>Embryophyta</taxon>
        <taxon>Tracheophyta</taxon>
        <taxon>Spermatophyta</taxon>
        <taxon>Magnoliopsida</taxon>
        <taxon>eudicotyledons</taxon>
        <taxon>Gunneridae</taxon>
        <taxon>Pentapetalae</taxon>
        <taxon>rosids</taxon>
        <taxon>malvids</taxon>
        <taxon>Sapindales</taxon>
        <taxon>Sapindaceae</taxon>
        <taxon>Xanthoceroideae</taxon>
        <taxon>Xanthoceras</taxon>
    </lineage>
</organism>
<dbReference type="PANTHER" id="PTHR27008">
    <property type="entry name" value="OS04G0122200 PROTEIN"/>
    <property type="match status" value="1"/>
</dbReference>
<name>A0ABQ8H4Z8_9ROSI</name>
<dbReference type="SMART" id="SM00220">
    <property type="entry name" value="S_TKc"/>
    <property type="match status" value="1"/>
</dbReference>
<proteinExistence type="predicted"/>
<evidence type="ECO:0000313" key="9">
    <source>
        <dbReference type="Proteomes" id="UP000827721"/>
    </source>
</evidence>
<dbReference type="Pfam" id="PF00069">
    <property type="entry name" value="Pkinase"/>
    <property type="match status" value="1"/>
</dbReference>
<dbReference type="InterPro" id="IPR013210">
    <property type="entry name" value="LRR_N_plant-typ"/>
</dbReference>
<sequence>MLNLAASLCTVNPTFSNQTDEISLLAFKDSIIEDPHGALSSWNNSVNVCQWHGVKCGRRHQRVVELDLRSQRLVGSISPFIGNLSFLSQLSRLQNLNFSSNALQGEIPSNLSHCLDLRVINLSENDLVGKIPAAIGSFSKLKILYVFSNSLYGIIPPSLGNLSLLEQIVLKGNKLEGTIPESIGNLRHLKHFGINENRISGTVPPSIYNISTLLALIIVDNQLTGSLPWDIGLTLPNLERISVAENQFTGRFPPSFSNASRIGALDLSVNKFFGPVPVDLGRRMNDLWWMNLGDNNLGTGDAGDLSFVDSLTNCTKLKALGLQLNGFGGVLPNSITNLSTQLTYLHAGGNQFVGNIPPGISNYVNLLSLSLQKNRLSGSIPFNIGMLQNLQAISLAENQLSGSIPESIGNLTQLFDLDLQLNNLTGNLPQSLENIKRLQILNLSYNHLSGSVPRTIGLFSSLFYINLSHNSFNGALPSELSTLNNLQVLDISNNRLSGELPFTLGNCLRLEALLLSDLEKLSILENLNLSFNNLEGEMPLKGGFNNTSVISIVGNMNLCGGIPELRLPACPIPESKKHNNRKKTKKSVIRNPPPERNFLGSLMTIFLKLLTDFLQITCLVSEVSVRCTKEFYEKPIAVKVFYEKPIAVKVFNLDQLGASKSFITECEALRQTRHRNLLKIITACSSINFEGRDFKALVFDFMQNENLESWLHPSEDTTRKLNLIQRFNIAIDVVSALEYLHLHCETPIVRCDLKPSNVLLDEDMVAHVGDFGLAKFLARNTSNPTGGQTNSIAIKGSIGYIAPEYGMGGSVSKPGDIYSYGILLLLGILTGKRPTDEMFKDGLSLHSFCKMALPERVMEIADPCLLIPEEDLDDQINECSGEAKMRECLISLVMIGVACSTETPNERMSISEIVMELNAIKQVFLITDIHREKRVRIQLEKTVSKN</sequence>
<dbReference type="SMART" id="SM00369">
    <property type="entry name" value="LRR_TYP"/>
    <property type="match status" value="7"/>
</dbReference>
<dbReference type="InterPro" id="IPR003591">
    <property type="entry name" value="Leu-rich_rpt_typical-subtyp"/>
</dbReference>
<comment type="subcellular location">
    <subcellularLocation>
        <location evidence="1">Membrane</location>
    </subcellularLocation>
</comment>
<keyword evidence="4" id="KW-0677">Repeat</keyword>
<evidence type="ECO:0000256" key="2">
    <source>
        <dbReference type="ARBA" id="ARBA00022614"/>
    </source>
</evidence>
<dbReference type="PANTHER" id="PTHR27008:SF499">
    <property type="entry name" value="OS06G0581500 PROTEIN"/>
    <property type="match status" value="1"/>
</dbReference>
<protein>
    <recommendedName>
        <fullName evidence="7">Protein kinase domain-containing protein</fullName>
    </recommendedName>
</protein>
<keyword evidence="5" id="KW-1133">Transmembrane helix</keyword>
<dbReference type="Gene3D" id="3.30.200.20">
    <property type="entry name" value="Phosphorylase Kinase, domain 1"/>
    <property type="match status" value="1"/>
</dbReference>
<accession>A0ABQ8H4Z8</accession>
<dbReference type="Gene3D" id="1.10.510.10">
    <property type="entry name" value="Transferase(Phosphotransferase) domain 1"/>
    <property type="match status" value="1"/>
</dbReference>
<evidence type="ECO:0000313" key="8">
    <source>
        <dbReference type="EMBL" id="KAH7548388.1"/>
    </source>
</evidence>
<evidence type="ECO:0000256" key="4">
    <source>
        <dbReference type="ARBA" id="ARBA00022737"/>
    </source>
</evidence>
<dbReference type="Pfam" id="PF00560">
    <property type="entry name" value="LRR_1"/>
    <property type="match status" value="9"/>
</dbReference>
<evidence type="ECO:0000259" key="7">
    <source>
        <dbReference type="PROSITE" id="PS50011"/>
    </source>
</evidence>
<comment type="caution">
    <text evidence="8">The sequence shown here is derived from an EMBL/GenBank/DDBJ whole genome shotgun (WGS) entry which is preliminary data.</text>
</comment>
<dbReference type="InterPro" id="IPR000719">
    <property type="entry name" value="Prot_kinase_dom"/>
</dbReference>
<keyword evidence="2" id="KW-0433">Leucine-rich repeat</keyword>
<dbReference type="SUPFAM" id="SSF52058">
    <property type="entry name" value="L domain-like"/>
    <property type="match status" value="2"/>
</dbReference>
<dbReference type="PROSITE" id="PS50011">
    <property type="entry name" value="PROTEIN_KINASE_DOM"/>
    <property type="match status" value="1"/>
</dbReference>
<keyword evidence="9" id="KW-1185">Reference proteome</keyword>
<dbReference type="InterPro" id="IPR051809">
    <property type="entry name" value="Plant_receptor-like_S/T_kinase"/>
</dbReference>
<dbReference type="InterPro" id="IPR001611">
    <property type="entry name" value="Leu-rich_rpt"/>
</dbReference>
<dbReference type="Gene3D" id="3.80.10.10">
    <property type="entry name" value="Ribonuclease Inhibitor"/>
    <property type="match status" value="3"/>
</dbReference>
<gene>
    <name evidence="8" type="ORF">JRO89_XS14G0112800</name>
</gene>
<evidence type="ECO:0000256" key="3">
    <source>
        <dbReference type="ARBA" id="ARBA00022692"/>
    </source>
</evidence>
<dbReference type="PRINTS" id="PR00019">
    <property type="entry name" value="LEURICHRPT"/>
</dbReference>
<dbReference type="InterPro" id="IPR032675">
    <property type="entry name" value="LRR_dom_sf"/>
</dbReference>
<dbReference type="EMBL" id="JAFEMO010000014">
    <property type="protein sequence ID" value="KAH7548388.1"/>
    <property type="molecule type" value="Genomic_DNA"/>
</dbReference>
<dbReference type="Proteomes" id="UP000827721">
    <property type="component" value="Unassembled WGS sequence"/>
</dbReference>
<dbReference type="Pfam" id="PF08263">
    <property type="entry name" value="LRRNT_2"/>
    <property type="match status" value="1"/>
</dbReference>
<dbReference type="SUPFAM" id="SSF56112">
    <property type="entry name" value="Protein kinase-like (PK-like)"/>
    <property type="match status" value="1"/>
</dbReference>
<feature type="domain" description="Protein kinase" evidence="7">
    <location>
        <begin position="614"/>
        <end position="925"/>
    </location>
</feature>
<reference evidence="8 9" key="1">
    <citation type="submission" date="2021-02" db="EMBL/GenBank/DDBJ databases">
        <title>Plant Genome Project.</title>
        <authorList>
            <person name="Zhang R.-G."/>
        </authorList>
    </citation>
    <scope>NUCLEOTIDE SEQUENCE [LARGE SCALE GENOMIC DNA]</scope>
    <source>
        <tissue evidence="8">Leaves</tissue>
    </source>
</reference>
<dbReference type="InterPro" id="IPR011009">
    <property type="entry name" value="Kinase-like_dom_sf"/>
</dbReference>
<evidence type="ECO:0000256" key="1">
    <source>
        <dbReference type="ARBA" id="ARBA00004370"/>
    </source>
</evidence>
<keyword evidence="3" id="KW-0812">Transmembrane</keyword>
<evidence type="ECO:0000256" key="5">
    <source>
        <dbReference type="ARBA" id="ARBA00022989"/>
    </source>
</evidence>